<accession>A0A314KY74</accession>
<evidence type="ECO:0000313" key="2">
    <source>
        <dbReference type="Proteomes" id="UP000187609"/>
    </source>
</evidence>
<dbReference type="PANTHER" id="PTHR47481:SF29">
    <property type="entry name" value="RETROTRANSPOSON GAG DOMAIN-CONTAINING PROTEIN"/>
    <property type="match status" value="1"/>
</dbReference>
<gene>
    <name evidence="1" type="ORF">A4A49_59197</name>
</gene>
<name>A0A314KY74_NICAT</name>
<evidence type="ECO:0000313" key="1">
    <source>
        <dbReference type="EMBL" id="OIT33967.1"/>
    </source>
</evidence>
<dbReference type="AlphaFoldDB" id="A0A314KY74"/>
<organism evidence="1 2">
    <name type="scientific">Nicotiana attenuata</name>
    <name type="common">Coyote tobacco</name>
    <dbReference type="NCBI Taxonomy" id="49451"/>
    <lineage>
        <taxon>Eukaryota</taxon>
        <taxon>Viridiplantae</taxon>
        <taxon>Streptophyta</taxon>
        <taxon>Embryophyta</taxon>
        <taxon>Tracheophyta</taxon>
        <taxon>Spermatophyta</taxon>
        <taxon>Magnoliopsida</taxon>
        <taxon>eudicotyledons</taxon>
        <taxon>Gunneridae</taxon>
        <taxon>Pentapetalae</taxon>
        <taxon>asterids</taxon>
        <taxon>lamiids</taxon>
        <taxon>Solanales</taxon>
        <taxon>Solanaceae</taxon>
        <taxon>Nicotianoideae</taxon>
        <taxon>Nicotianeae</taxon>
        <taxon>Nicotiana</taxon>
    </lineage>
</organism>
<proteinExistence type="predicted"/>
<dbReference type="PANTHER" id="PTHR47481">
    <property type="match status" value="1"/>
</dbReference>
<comment type="caution">
    <text evidence="1">The sequence shown here is derived from an EMBL/GenBank/DDBJ whole genome shotgun (WGS) entry which is preliminary data.</text>
</comment>
<dbReference type="EMBL" id="MJEQ01000790">
    <property type="protein sequence ID" value="OIT33967.1"/>
    <property type="molecule type" value="Genomic_DNA"/>
</dbReference>
<feature type="non-terminal residue" evidence="1">
    <location>
        <position position="1"/>
    </location>
</feature>
<keyword evidence="2" id="KW-1185">Reference proteome</keyword>
<dbReference type="Proteomes" id="UP000187609">
    <property type="component" value="Unassembled WGS sequence"/>
</dbReference>
<feature type="non-terminal residue" evidence="1">
    <location>
        <position position="196"/>
    </location>
</feature>
<protein>
    <submittedName>
        <fullName evidence="1">Uncharacterized protein</fullName>
    </submittedName>
</protein>
<sequence length="196" mass="21399">LRAIGKLVTDGDLVTQALQGLPPSYRTFISGLNATGTLPSFISLRPLLLTDHSAQTALLKITVHNPTEDHSAHTVLLEKVAPLDEVEERTLKEIIARVEDSQITLTNNRYWSGYQLHSRPPPSSAGGILGRPPFTSISQCQICFGFNHSFAANNIPKSFAAMNVEEVQPTIWYPNSGASVHMTNDPSVLFSSTPYT</sequence>
<reference evidence="1" key="1">
    <citation type="submission" date="2016-11" db="EMBL/GenBank/DDBJ databases">
        <title>The genome of Nicotiana attenuata.</title>
        <authorList>
            <person name="Xu S."/>
            <person name="Brockmoeller T."/>
            <person name="Gaquerel E."/>
            <person name="Navarro A."/>
            <person name="Kuhl H."/>
            <person name="Gase K."/>
            <person name="Ling Z."/>
            <person name="Zhou W."/>
            <person name="Kreitzer C."/>
            <person name="Stanke M."/>
            <person name="Tang H."/>
            <person name="Lyons E."/>
            <person name="Pandey P."/>
            <person name="Pandey S.P."/>
            <person name="Timmermann B."/>
            <person name="Baldwin I.T."/>
        </authorList>
    </citation>
    <scope>NUCLEOTIDE SEQUENCE [LARGE SCALE GENOMIC DNA]</scope>
    <source>
        <strain evidence="1">UT</strain>
    </source>
</reference>